<evidence type="ECO:0000313" key="1">
    <source>
        <dbReference type="EMBL" id="GFQ93515.1"/>
    </source>
</evidence>
<keyword evidence="2" id="KW-1185">Reference proteome</keyword>
<proteinExistence type="predicted"/>
<gene>
    <name evidence="1" type="ORF">TNCT_450991</name>
</gene>
<sequence>MRHDFCFHVQSSQPTFLFSDDVKISPKEHNKLKSLSSFQTFDDLSDSALNTLQAFKKSIRIEFETPPVKQLEVLDSFEDDEDFAPFRFPPEITGFTEEDIENHRTYRRELYFKPSLDVIPEEEKLEEPSKQKCSRCWKIKFRNMFKNWHLLCCFKKRR</sequence>
<accession>A0A8X6L0R6</accession>
<dbReference type="OrthoDB" id="10336146at2759"/>
<protein>
    <submittedName>
        <fullName evidence="1">Uncharacterized protein</fullName>
    </submittedName>
</protein>
<comment type="caution">
    <text evidence="1">The sequence shown here is derived from an EMBL/GenBank/DDBJ whole genome shotgun (WGS) entry which is preliminary data.</text>
</comment>
<evidence type="ECO:0000313" key="2">
    <source>
        <dbReference type="Proteomes" id="UP000887116"/>
    </source>
</evidence>
<name>A0A8X6L0R6_TRICU</name>
<dbReference type="EMBL" id="BMAO01014204">
    <property type="protein sequence ID" value="GFQ93515.1"/>
    <property type="molecule type" value="Genomic_DNA"/>
</dbReference>
<dbReference type="Proteomes" id="UP000887116">
    <property type="component" value="Unassembled WGS sequence"/>
</dbReference>
<organism evidence="1 2">
    <name type="scientific">Trichonephila clavata</name>
    <name type="common">Joro spider</name>
    <name type="synonym">Nephila clavata</name>
    <dbReference type="NCBI Taxonomy" id="2740835"/>
    <lineage>
        <taxon>Eukaryota</taxon>
        <taxon>Metazoa</taxon>
        <taxon>Ecdysozoa</taxon>
        <taxon>Arthropoda</taxon>
        <taxon>Chelicerata</taxon>
        <taxon>Arachnida</taxon>
        <taxon>Araneae</taxon>
        <taxon>Araneomorphae</taxon>
        <taxon>Entelegynae</taxon>
        <taxon>Araneoidea</taxon>
        <taxon>Nephilidae</taxon>
        <taxon>Trichonephila</taxon>
    </lineage>
</organism>
<dbReference type="AlphaFoldDB" id="A0A8X6L0R6"/>
<reference evidence="1" key="1">
    <citation type="submission" date="2020-07" db="EMBL/GenBank/DDBJ databases">
        <title>Multicomponent nature underlies the extraordinary mechanical properties of spider dragline silk.</title>
        <authorList>
            <person name="Kono N."/>
            <person name="Nakamura H."/>
            <person name="Mori M."/>
            <person name="Yoshida Y."/>
            <person name="Ohtoshi R."/>
            <person name="Malay A.D."/>
            <person name="Moran D.A.P."/>
            <person name="Tomita M."/>
            <person name="Numata K."/>
            <person name="Arakawa K."/>
        </authorList>
    </citation>
    <scope>NUCLEOTIDE SEQUENCE</scope>
</reference>